<sequence length="70" mass="8040">MAAPFRPNRHTNRSTSCTTEQTWLCSKCFMKLGHLNEQRVEICFARGHQYVVSIPVTAVCRNCGKLNELR</sequence>
<dbReference type="EMBL" id="JBHSGI010000012">
    <property type="protein sequence ID" value="MFC4669443.1"/>
    <property type="molecule type" value="Genomic_DNA"/>
</dbReference>
<evidence type="ECO:0008006" key="3">
    <source>
        <dbReference type="Google" id="ProtNLM"/>
    </source>
</evidence>
<proteinExistence type="predicted"/>
<gene>
    <name evidence="1" type="ORF">ACFO5X_12845</name>
</gene>
<name>A0ABV9KHL1_9RHOB</name>
<dbReference type="RefSeq" id="WP_380717873.1">
    <property type="nucleotide sequence ID" value="NZ_JBHSGI010000012.1"/>
</dbReference>
<evidence type="ECO:0000313" key="1">
    <source>
        <dbReference type="EMBL" id="MFC4669443.1"/>
    </source>
</evidence>
<accession>A0ABV9KHL1</accession>
<keyword evidence="2" id="KW-1185">Reference proteome</keyword>
<evidence type="ECO:0000313" key="2">
    <source>
        <dbReference type="Proteomes" id="UP001595973"/>
    </source>
</evidence>
<reference evidence="2" key="1">
    <citation type="journal article" date="2019" name="Int. J. Syst. Evol. Microbiol.">
        <title>The Global Catalogue of Microorganisms (GCM) 10K type strain sequencing project: providing services to taxonomists for standard genome sequencing and annotation.</title>
        <authorList>
            <consortium name="The Broad Institute Genomics Platform"/>
            <consortium name="The Broad Institute Genome Sequencing Center for Infectious Disease"/>
            <person name="Wu L."/>
            <person name="Ma J."/>
        </authorList>
    </citation>
    <scope>NUCLEOTIDE SEQUENCE [LARGE SCALE GENOMIC DNA]</scope>
    <source>
        <strain evidence="2">CGMCC 4.7283</strain>
    </source>
</reference>
<dbReference type="Proteomes" id="UP001595973">
    <property type="component" value="Unassembled WGS sequence"/>
</dbReference>
<comment type="caution">
    <text evidence="1">The sequence shown here is derived from an EMBL/GenBank/DDBJ whole genome shotgun (WGS) entry which is preliminary data.</text>
</comment>
<organism evidence="1 2">
    <name type="scientific">Seohaeicola nanhaiensis</name>
    <dbReference type="NCBI Taxonomy" id="1387282"/>
    <lineage>
        <taxon>Bacteria</taxon>
        <taxon>Pseudomonadati</taxon>
        <taxon>Pseudomonadota</taxon>
        <taxon>Alphaproteobacteria</taxon>
        <taxon>Rhodobacterales</taxon>
        <taxon>Roseobacteraceae</taxon>
        <taxon>Seohaeicola</taxon>
    </lineage>
</organism>
<protein>
    <recommendedName>
        <fullName evidence="3">YgiT-type zinc finger protein</fullName>
    </recommendedName>
</protein>